<dbReference type="EMBL" id="JAKMXF010000364">
    <property type="protein sequence ID" value="KAI6646021.1"/>
    <property type="molecule type" value="Genomic_DNA"/>
</dbReference>
<dbReference type="AlphaFoldDB" id="A0AAV7JBD4"/>
<name>A0AAV7JBD4_9METZ</name>
<keyword evidence="2" id="KW-1185">Reference proteome</keyword>
<accession>A0AAV7JBD4</accession>
<organism evidence="1 2">
    <name type="scientific">Oopsacas minuta</name>
    <dbReference type="NCBI Taxonomy" id="111878"/>
    <lineage>
        <taxon>Eukaryota</taxon>
        <taxon>Metazoa</taxon>
        <taxon>Porifera</taxon>
        <taxon>Hexactinellida</taxon>
        <taxon>Hexasterophora</taxon>
        <taxon>Lyssacinosida</taxon>
        <taxon>Leucopsacidae</taxon>
        <taxon>Oopsacas</taxon>
    </lineage>
</organism>
<dbReference type="Proteomes" id="UP001165289">
    <property type="component" value="Unassembled WGS sequence"/>
</dbReference>
<proteinExistence type="predicted"/>
<reference evidence="1 2" key="1">
    <citation type="journal article" date="2023" name="BMC Biol.">
        <title>The compact genome of the sponge Oopsacas minuta (Hexactinellida) is lacking key metazoan core genes.</title>
        <authorList>
            <person name="Santini S."/>
            <person name="Schenkelaars Q."/>
            <person name="Jourda C."/>
            <person name="Duchesne M."/>
            <person name="Belahbib H."/>
            <person name="Rocher C."/>
            <person name="Selva M."/>
            <person name="Riesgo A."/>
            <person name="Vervoort M."/>
            <person name="Leys S.P."/>
            <person name="Kodjabachian L."/>
            <person name="Le Bivic A."/>
            <person name="Borchiellini C."/>
            <person name="Claverie J.M."/>
            <person name="Renard E."/>
        </authorList>
    </citation>
    <scope>NUCLEOTIDE SEQUENCE [LARGE SCALE GENOMIC DNA]</scope>
    <source>
        <strain evidence="1">SPO-2</strain>
    </source>
</reference>
<sequence length="115" mass="12573">MISPARLLNALVECPSNSSATIFEFQVLSPDVANLAPQDPGVIESVSPITQYDVGAILPGKVIREDLTNDEKVNYIPPHFTPGKKFDLFITESIVRGKTQQKESSCFPTLLARSI</sequence>
<comment type="caution">
    <text evidence="1">The sequence shown here is derived from an EMBL/GenBank/DDBJ whole genome shotgun (WGS) entry which is preliminary data.</text>
</comment>
<evidence type="ECO:0000313" key="2">
    <source>
        <dbReference type="Proteomes" id="UP001165289"/>
    </source>
</evidence>
<protein>
    <submittedName>
        <fullName evidence="1">Uncharacterized protein</fullName>
    </submittedName>
</protein>
<gene>
    <name evidence="1" type="ORF">LOD99_9551</name>
</gene>
<evidence type="ECO:0000313" key="1">
    <source>
        <dbReference type="EMBL" id="KAI6646021.1"/>
    </source>
</evidence>